<dbReference type="EMBL" id="UINC01025934">
    <property type="protein sequence ID" value="SVB02460.1"/>
    <property type="molecule type" value="Genomic_DNA"/>
</dbReference>
<dbReference type="Pfam" id="PF04203">
    <property type="entry name" value="Sortase"/>
    <property type="match status" value="1"/>
</dbReference>
<name>A0A382ALQ4_9ZZZZ</name>
<dbReference type="SUPFAM" id="SSF63817">
    <property type="entry name" value="Sortase"/>
    <property type="match status" value="1"/>
</dbReference>
<protein>
    <recommendedName>
        <fullName evidence="3">Sortase</fullName>
    </recommendedName>
</protein>
<dbReference type="Gene3D" id="2.40.260.10">
    <property type="entry name" value="Sortase"/>
    <property type="match status" value="1"/>
</dbReference>
<sequence>MVAQHLLEKAWRLSKVNGKVVKPWGWADTHPVGKIRIPAIGLDQVILEGTHTESLAFGPAHLSGTPKPGEPGNICIAGHRDSFFRKLDELSVGDLIELESKDGRTRYKVTWMIVTDSDNTKLLGDTFQDYVTLITCYPFDFVGPAQERYIVRARMERA</sequence>
<dbReference type="InterPro" id="IPR005754">
    <property type="entry name" value="Sortase"/>
</dbReference>
<gene>
    <name evidence="2" type="ORF">METZ01_LOCUS155314</name>
</gene>
<dbReference type="NCBIfam" id="TIGR01076">
    <property type="entry name" value="sortase_fam"/>
    <property type="match status" value="1"/>
</dbReference>
<dbReference type="InterPro" id="IPR023365">
    <property type="entry name" value="Sortase_dom-sf"/>
</dbReference>
<dbReference type="GO" id="GO:0016787">
    <property type="term" value="F:hydrolase activity"/>
    <property type="evidence" value="ECO:0007669"/>
    <property type="project" value="UniProtKB-KW"/>
</dbReference>
<evidence type="ECO:0008006" key="3">
    <source>
        <dbReference type="Google" id="ProtNLM"/>
    </source>
</evidence>
<organism evidence="2">
    <name type="scientific">marine metagenome</name>
    <dbReference type="NCBI Taxonomy" id="408172"/>
    <lineage>
        <taxon>unclassified sequences</taxon>
        <taxon>metagenomes</taxon>
        <taxon>ecological metagenomes</taxon>
    </lineage>
</organism>
<keyword evidence="1" id="KW-0378">Hydrolase</keyword>
<accession>A0A382ALQ4</accession>
<reference evidence="2" key="1">
    <citation type="submission" date="2018-05" db="EMBL/GenBank/DDBJ databases">
        <authorList>
            <person name="Lanie J.A."/>
            <person name="Ng W.-L."/>
            <person name="Kazmierczak K.M."/>
            <person name="Andrzejewski T.M."/>
            <person name="Davidsen T.M."/>
            <person name="Wayne K.J."/>
            <person name="Tettelin H."/>
            <person name="Glass J.I."/>
            <person name="Rusch D."/>
            <person name="Podicherti R."/>
            <person name="Tsui H.-C.T."/>
            <person name="Winkler M.E."/>
        </authorList>
    </citation>
    <scope>NUCLEOTIDE SEQUENCE</scope>
</reference>
<dbReference type="CDD" id="cd05828">
    <property type="entry name" value="Sortase_D_1"/>
    <property type="match status" value="1"/>
</dbReference>
<evidence type="ECO:0000256" key="1">
    <source>
        <dbReference type="ARBA" id="ARBA00022801"/>
    </source>
</evidence>
<dbReference type="InterPro" id="IPR041999">
    <property type="entry name" value="Sortase_D_1"/>
</dbReference>
<evidence type="ECO:0000313" key="2">
    <source>
        <dbReference type="EMBL" id="SVB02460.1"/>
    </source>
</evidence>
<dbReference type="AlphaFoldDB" id="A0A382ALQ4"/>
<proteinExistence type="predicted"/>